<keyword evidence="1" id="KW-0812">Transmembrane</keyword>
<dbReference type="InterPro" id="IPR011990">
    <property type="entry name" value="TPR-like_helical_dom_sf"/>
</dbReference>
<dbReference type="SUPFAM" id="SSF48452">
    <property type="entry name" value="TPR-like"/>
    <property type="match status" value="1"/>
</dbReference>
<name>A0A3A8K2J8_9BACT</name>
<dbReference type="Proteomes" id="UP000268313">
    <property type="component" value="Unassembled WGS sequence"/>
</dbReference>
<feature type="transmembrane region" description="Helical" evidence="1">
    <location>
        <begin position="270"/>
        <end position="289"/>
    </location>
</feature>
<dbReference type="AlphaFoldDB" id="A0A3A8K2J8"/>
<gene>
    <name evidence="2" type="ORF">D7X32_20000</name>
</gene>
<evidence type="ECO:0000313" key="2">
    <source>
        <dbReference type="EMBL" id="RKH01507.1"/>
    </source>
</evidence>
<sequence>MRSPARRSRGALCVWGLGLLLALPAQARVPLPLSPLLFQLGPTSPAIDAAKGLLEAGRFQEALDVVRSGLDAPDVTDDELVELYRLQGLTALYLGDEALARGAYEKLLQARPDFELPRSAPPKVRDLFAKLKEDLRHRRVHPVTLEVDPIPDPAPGERVEVDAVLRDMALGARARLFYRRAGAQGFSSVDFVRDRSRTEHYLAVLPAYELPVESTPYEVEYYVEVVDAAQRRLAGRGDPFHPLLFQVASRTAPATALTEGASRPWYKSPWLWVAVGAVAIGGTAGVVALSSSEERGRVPITIRVEDATP</sequence>
<dbReference type="RefSeq" id="WP_120604155.1">
    <property type="nucleotide sequence ID" value="NZ_RAWE01000070.1"/>
</dbReference>
<evidence type="ECO:0008006" key="4">
    <source>
        <dbReference type="Google" id="ProtNLM"/>
    </source>
</evidence>
<keyword evidence="3" id="KW-1185">Reference proteome</keyword>
<protein>
    <recommendedName>
        <fullName evidence="4">Tetratricopeptide repeat protein</fullName>
    </recommendedName>
</protein>
<dbReference type="OrthoDB" id="5381475at2"/>
<proteinExistence type="predicted"/>
<reference evidence="3" key="1">
    <citation type="submission" date="2018-09" db="EMBL/GenBank/DDBJ databases">
        <authorList>
            <person name="Livingstone P.G."/>
            <person name="Whitworth D.E."/>
        </authorList>
    </citation>
    <scope>NUCLEOTIDE SEQUENCE [LARGE SCALE GENOMIC DNA]</scope>
    <source>
        <strain evidence="3">CA043D</strain>
    </source>
</reference>
<organism evidence="2 3">
    <name type="scientific">Corallococcus carmarthensis</name>
    <dbReference type="NCBI Taxonomy" id="2316728"/>
    <lineage>
        <taxon>Bacteria</taxon>
        <taxon>Pseudomonadati</taxon>
        <taxon>Myxococcota</taxon>
        <taxon>Myxococcia</taxon>
        <taxon>Myxococcales</taxon>
        <taxon>Cystobacterineae</taxon>
        <taxon>Myxococcaceae</taxon>
        <taxon>Corallococcus</taxon>
    </lineage>
</organism>
<evidence type="ECO:0000256" key="1">
    <source>
        <dbReference type="SAM" id="Phobius"/>
    </source>
</evidence>
<comment type="caution">
    <text evidence="2">The sequence shown here is derived from an EMBL/GenBank/DDBJ whole genome shotgun (WGS) entry which is preliminary data.</text>
</comment>
<evidence type="ECO:0000313" key="3">
    <source>
        <dbReference type="Proteomes" id="UP000268313"/>
    </source>
</evidence>
<dbReference type="EMBL" id="RAWE01000070">
    <property type="protein sequence ID" value="RKH01507.1"/>
    <property type="molecule type" value="Genomic_DNA"/>
</dbReference>
<keyword evidence="1" id="KW-0472">Membrane</keyword>
<keyword evidence="1" id="KW-1133">Transmembrane helix</keyword>
<accession>A0A3A8K2J8</accession>